<name>A0A418M3W8_9BACT</name>
<dbReference type="RefSeq" id="WP_119669521.1">
    <property type="nucleotide sequence ID" value="NZ_QXED01000006.1"/>
</dbReference>
<reference evidence="1 2" key="1">
    <citation type="submission" date="2018-08" db="EMBL/GenBank/DDBJ databases">
        <title>Fibrisoma montanum sp. nov., isolated from Danxia mountain soil.</title>
        <authorList>
            <person name="Huang Y."/>
        </authorList>
    </citation>
    <scope>NUCLEOTIDE SEQUENCE [LARGE SCALE GENOMIC DNA]</scope>
    <source>
        <strain evidence="1 2">HYT19</strain>
    </source>
</reference>
<keyword evidence="2" id="KW-1185">Reference proteome</keyword>
<evidence type="ECO:0000313" key="2">
    <source>
        <dbReference type="Proteomes" id="UP000283523"/>
    </source>
</evidence>
<dbReference type="Proteomes" id="UP000283523">
    <property type="component" value="Unassembled WGS sequence"/>
</dbReference>
<dbReference type="AlphaFoldDB" id="A0A418M3W8"/>
<dbReference type="OrthoDB" id="1452993at2"/>
<evidence type="ECO:0000313" key="1">
    <source>
        <dbReference type="EMBL" id="RIV20354.1"/>
    </source>
</evidence>
<comment type="caution">
    <text evidence="1">The sequence shown here is derived from an EMBL/GenBank/DDBJ whole genome shotgun (WGS) entry which is preliminary data.</text>
</comment>
<accession>A0A418M3W8</accession>
<organism evidence="1 2">
    <name type="scientific">Fibrisoma montanum</name>
    <dbReference type="NCBI Taxonomy" id="2305895"/>
    <lineage>
        <taxon>Bacteria</taxon>
        <taxon>Pseudomonadati</taxon>
        <taxon>Bacteroidota</taxon>
        <taxon>Cytophagia</taxon>
        <taxon>Cytophagales</taxon>
        <taxon>Spirosomataceae</taxon>
        <taxon>Fibrisoma</taxon>
    </lineage>
</organism>
<protein>
    <recommendedName>
        <fullName evidence="3">XRE family transcriptional regulator</fullName>
    </recommendedName>
</protein>
<proteinExistence type="predicted"/>
<gene>
    <name evidence="1" type="ORF">DYU11_20090</name>
</gene>
<dbReference type="EMBL" id="QXED01000006">
    <property type="protein sequence ID" value="RIV20354.1"/>
    <property type="molecule type" value="Genomic_DNA"/>
</dbReference>
<sequence length="71" mass="8078">MTESENLKAYFTANRRKLVSVKAVEVMAGVPASTLKHFLDNRRGIPEHHLENIVNVLAIIGYQPTREYNIL</sequence>
<evidence type="ECO:0008006" key="3">
    <source>
        <dbReference type="Google" id="ProtNLM"/>
    </source>
</evidence>